<dbReference type="GO" id="GO:0004190">
    <property type="term" value="F:aspartic-type endopeptidase activity"/>
    <property type="evidence" value="ECO:0007669"/>
    <property type="project" value="UniProtKB-KW"/>
</dbReference>
<reference evidence="5" key="1">
    <citation type="submission" date="2021-04" db="EMBL/GenBank/DDBJ databases">
        <title>The genome sequence of Ideonella sp. 4Y11.</title>
        <authorList>
            <person name="Liu Y."/>
        </authorList>
    </citation>
    <scope>NUCLEOTIDE SEQUENCE</scope>
    <source>
        <strain evidence="5">4Y11</strain>
    </source>
</reference>
<keyword evidence="6" id="KW-1185">Reference proteome</keyword>
<keyword evidence="3" id="KW-0064">Aspartyl protease</keyword>
<evidence type="ECO:0000313" key="6">
    <source>
        <dbReference type="Proteomes" id="UP000678374"/>
    </source>
</evidence>
<accession>A0A941BJK9</accession>
<dbReference type="NCBIfam" id="TIGR00072">
    <property type="entry name" value="hydrog_prot"/>
    <property type="match status" value="1"/>
</dbReference>
<protein>
    <submittedName>
        <fullName evidence="5">Hydrogenase maturation protease</fullName>
    </submittedName>
</protein>
<dbReference type="SUPFAM" id="SSF53163">
    <property type="entry name" value="HybD-like"/>
    <property type="match status" value="1"/>
</dbReference>
<evidence type="ECO:0000256" key="1">
    <source>
        <dbReference type="ARBA" id="ARBA00006814"/>
    </source>
</evidence>
<dbReference type="EMBL" id="JAGQDE010000009">
    <property type="protein sequence ID" value="MBQ0959622.1"/>
    <property type="molecule type" value="Genomic_DNA"/>
</dbReference>
<evidence type="ECO:0000256" key="4">
    <source>
        <dbReference type="ARBA" id="ARBA00022801"/>
    </source>
</evidence>
<dbReference type="PANTHER" id="PTHR30302:SF1">
    <property type="entry name" value="HYDROGENASE 2 MATURATION PROTEASE"/>
    <property type="match status" value="1"/>
</dbReference>
<name>A0A941BJK9_9BURK</name>
<dbReference type="AlphaFoldDB" id="A0A941BJK9"/>
<dbReference type="Gene3D" id="3.40.50.1450">
    <property type="entry name" value="HybD-like"/>
    <property type="match status" value="1"/>
</dbReference>
<dbReference type="PANTHER" id="PTHR30302">
    <property type="entry name" value="HYDROGENASE 1 MATURATION PROTEASE"/>
    <property type="match status" value="1"/>
</dbReference>
<keyword evidence="2 5" id="KW-0645">Protease</keyword>
<dbReference type="InterPro" id="IPR000671">
    <property type="entry name" value="Peptidase_A31"/>
</dbReference>
<dbReference type="Proteomes" id="UP000678374">
    <property type="component" value="Unassembled WGS sequence"/>
</dbReference>
<sequence>MITTPSVADADRSGCLVLGIGNRLLQDDAAGPLVIDRLAALARPGVRLLDGGTMGLSLLPDIEACDALIVVDAARFGTEPGTVRVFENEAMDAQALGRKQTVHEVALADLLGAAALQDLLPSRRALVAVEPDATALGLSPTPAVRAALPQMVAQVQRLLARLAPEVLA</sequence>
<dbReference type="GO" id="GO:0008047">
    <property type="term" value="F:enzyme activator activity"/>
    <property type="evidence" value="ECO:0007669"/>
    <property type="project" value="InterPro"/>
</dbReference>
<dbReference type="PRINTS" id="PR00446">
    <property type="entry name" value="HYDRGNUPTAKE"/>
</dbReference>
<evidence type="ECO:0000256" key="2">
    <source>
        <dbReference type="ARBA" id="ARBA00022670"/>
    </source>
</evidence>
<keyword evidence="4" id="KW-0378">Hydrolase</keyword>
<evidence type="ECO:0000256" key="3">
    <source>
        <dbReference type="ARBA" id="ARBA00022750"/>
    </source>
</evidence>
<organism evidence="5 6">
    <name type="scientific">Ideonella aquatica</name>
    <dbReference type="NCBI Taxonomy" id="2824119"/>
    <lineage>
        <taxon>Bacteria</taxon>
        <taxon>Pseudomonadati</taxon>
        <taxon>Pseudomonadota</taxon>
        <taxon>Betaproteobacteria</taxon>
        <taxon>Burkholderiales</taxon>
        <taxon>Sphaerotilaceae</taxon>
        <taxon>Ideonella</taxon>
    </lineage>
</organism>
<comment type="caution">
    <text evidence="5">The sequence shown here is derived from an EMBL/GenBank/DDBJ whole genome shotgun (WGS) entry which is preliminary data.</text>
</comment>
<dbReference type="GO" id="GO:0016485">
    <property type="term" value="P:protein processing"/>
    <property type="evidence" value="ECO:0007669"/>
    <property type="project" value="TreeGrafter"/>
</dbReference>
<gene>
    <name evidence="5" type="ORF">KAK06_11760</name>
</gene>
<comment type="similarity">
    <text evidence="1">Belongs to the peptidase A31 family.</text>
</comment>
<evidence type="ECO:0000313" key="5">
    <source>
        <dbReference type="EMBL" id="MBQ0959622.1"/>
    </source>
</evidence>
<dbReference type="InterPro" id="IPR023430">
    <property type="entry name" value="Pept_HybD-like_dom_sf"/>
</dbReference>
<proteinExistence type="inferred from homology"/>
<dbReference type="Pfam" id="PF01750">
    <property type="entry name" value="HycI"/>
    <property type="match status" value="1"/>
</dbReference>
<dbReference type="RefSeq" id="WP_210802304.1">
    <property type="nucleotide sequence ID" value="NZ_JAGQDE010000009.1"/>
</dbReference>